<comment type="caution">
    <text evidence="3">The sequence shown here is derived from an EMBL/GenBank/DDBJ whole genome shotgun (WGS) entry which is preliminary data.</text>
</comment>
<evidence type="ECO:0000256" key="1">
    <source>
        <dbReference type="SAM" id="Coils"/>
    </source>
</evidence>
<feature type="region of interest" description="Disordered" evidence="2">
    <location>
        <begin position="319"/>
        <end position="338"/>
    </location>
</feature>
<dbReference type="AlphaFoldDB" id="A0A8J5XRK9"/>
<accession>A0A8J5XRK9</accession>
<dbReference type="EMBL" id="JAGTXO010000005">
    <property type="protein sequence ID" value="KAG8467761.1"/>
    <property type="molecule type" value="Genomic_DNA"/>
</dbReference>
<organism evidence="3 4">
    <name type="scientific">Diacronema lutheri</name>
    <name type="common">Unicellular marine alga</name>
    <name type="synonym">Monochrysis lutheri</name>
    <dbReference type="NCBI Taxonomy" id="2081491"/>
    <lineage>
        <taxon>Eukaryota</taxon>
        <taxon>Haptista</taxon>
        <taxon>Haptophyta</taxon>
        <taxon>Pavlovophyceae</taxon>
        <taxon>Pavlovales</taxon>
        <taxon>Pavlovaceae</taxon>
        <taxon>Diacronema</taxon>
    </lineage>
</organism>
<evidence type="ECO:0000313" key="4">
    <source>
        <dbReference type="Proteomes" id="UP000751190"/>
    </source>
</evidence>
<dbReference type="Proteomes" id="UP000751190">
    <property type="component" value="Unassembled WGS sequence"/>
</dbReference>
<evidence type="ECO:0000256" key="2">
    <source>
        <dbReference type="SAM" id="MobiDB-lite"/>
    </source>
</evidence>
<sequence length="371" mass="39627">MQRAQAGRPRASAVLADRACRTEVEVGNAVLTNEIGLLEGALVRSRERIRSFKQERKGQRELIGQTLQMALAGCQGRVLELEAELDSLRHDAAERITQLEQELTRDKRVRATDQGRDDDGTISIGSLGSGKPTAGLSLRPAVSPSGRRAGSESRRIAELENELQAMHVKVDVQRKEIESLRTDAARAGGAGANAGANAGADAGAGMGAGAHQEQRQEAGLRDIENAIRVQQEEYKAMIEELEAAVRALEGRLARALRDLGSKEGVIAAVEHEAGAARSQLLEAEAVVERKNGDIAQLTSQLQLCILELKTLSEKSREVHSRQRTAFDGSGGAGGARGGGNMARILAFPQALELELDPSQTRHPPVALAADT</sequence>
<feature type="coiled-coil region" evidence="1">
    <location>
        <begin position="71"/>
        <end position="102"/>
    </location>
</feature>
<name>A0A8J5XRK9_DIALT</name>
<feature type="compositionally biased region" description="Gly residues" evidence="2">
    <location>
        <begin position="328"/>
        <end position="338"/>
    </location>
</feature>
<proteinExistence type="predicted"/>
<keyword evidence="4" id="KW-1185">Reference proteome</keyword>
<dbReference type="OrthoDB" id="10473140at2759"/>
<feature type="region of interest" description="Disordered" evidence="2">
    <location>
        <begin position="106"/>
        <end position="154"/>
    </location>
</feature>
<gene>
    <name evidence="3" type="ORF">KFE25_006813</name>
</gene>
<keyword evidence="1" id="KW-0175">Coiled coil</keyword>
<reference evidence="3" key="1">
    <citation type="submission" date="2021-05" db="EMBL/GenBank/DDBJ databases">
        <title>The genome of the haptophyte Pavlova lutheri (Diacronema luteri, Pavlovales) - a model for lipid biosynthesis in eukaryotic algae.</title>
        <authorList>
            <person name="Hulatt C.J."/>
            <person name="Posewitz M.C."/>
        </authorList>
    </citation>
    <scope>NUCLEOTIDE SEQUENCE</scope>
    <source>
        <strain evidence="3">NIVA-4/92</strain>
    </source>
</reference>
<feature type="coiled-coil region" evidence="1">
    <location>
        <begin position="220"/>
        <end position="314"/>
    </location>
</feature>
<feature type="compositionally biased region" description="Basic and acidic residues" evidence="2">
    <location>
        <begin position="106"/>
        <end position="119"/>
    </location>
</feature>
<protein>
    <submittedName>
        <fullName evidence="3">Uncharacterized protein</fullName>
    </submittedName>
</protein>
<evidence type="ECO:0000313" key="3">
    <source>
        <dbReference type="EMBL" id="KAG8467761.1"/>
    </source>
</evidence>